<evidence type="ECO:0000313" key="3">
    <source>
        <dbReference type="Proteomes" id="UP001595693"/>
    </source>
</evidence>
<feature type="domain" description="Novel STAND NTPase 1" evidence="1">
    <location>
        <begin position="261"/>
        <end position="419"/>
    </location>
</feature>
<dbReference type="RefSeq" id="WP_156358786.1">
    <property type="nucleotide sequence ID" value="NZ_JAMXAX010000198.1"/>
</dbReference>
<dbReference type="Pfam" id="PF20703">
    <property type="entry name" value="nSTAND1"/>
    <property type="match status" value="1"/>
</dbReference>
<sequence length="1358" mass="150476">MPIFSDAAPQRVHFQARRLGWRIDDLVVEAQSEAGQIHKVAAQIKRTFTFSLNDEECRETLAAAWADFNNTTLFQQGRDAIVLVTFLGTNRIQHDVRWLIGQARAAGDAADFSARRRGQGTLNKQAKADYETIKAIIDQTNGSPVADESVWRFLQAFHVLSFDFQDAAAKDVAAILTLLASLKAAGAEADAASSSWSELIDFAGLAAAEGRSVDFASLPERAKARHSQVPSPKHGELSRLRQHCATTLRRIAAAGPQGIVFDRTELRAQLEAAVAQQQVVLVVGPAGSGKSVLGMNYMSGAASAETNFAFSAEEFKAAHIDQVLTNASLNLTWKELEGLMPLHRKTFFVDGLERLLEASERAAFKDLLVGVKDDSSISLVITCRDYYAEVVERSLLATSNVTFAKILVGGLSDAELSQAEAAAPTLQPLLAIQSLRSILRNPFLLTRASQLRLAQGESIPQTERALRRRMWSELVRDDAYVSDGMPSKREKVFFDVCIARARALRPYVEVADIDGALQRLGNANLVANDEFHRVAAAHDIFEDWGLVEWFMRRFEAHSGSSTAMAGEVGGHPALRRAYRKWLTEQLDVDRTVVDQFISEVSSEKSLPSHFVDDTWLAVFQSSAAGSFMTGFADKLLADGGALLQRVLHLVRVGCKTVSPKAQGVHVWLRWHVPTGNAWPILLAFMDESWDALPRQMDSLLVAFIEDWSANISGSEQLPEGAASVGSLIEKLLALPADALGLVVPRERLVEILMKAPRANEALFRSIASRASVPGSIHRDEDASHFAKLTFEPFKAIAFASAFPRELQAVCLGRWFASDKDDRWNSSREIEAVFGLTHSYEHRFFPRSSMQGPMSFLLRAHPSEGVRFIVNFINQCCSNYQANSRQMRLIEPPIEIELTLSDGRARSILGNQRLWRTYRGTHVMPAVMECALMALEAWLLDIAKGAATPEVFQSFLNYILDNSNNAALLGVVASACLAHTGLAGDCCVSILGSTELIRMDVARMMTDKTALAPGGFDVFSQMFQRERLESNALPHRKHHLEELAIQLQLCPQRASVEALLDRYLAALPPEQERTTEQSQWMLALRRMDLRTYDRKDVGDQVEFTMGELPSDVQAMVQDSQAGQVELMKRIELQNWAHQHKDDGVAFGDESWRDKLALAKEVEGQIAVRGTRDILEGGGRMVAAVIARDRWAVLDPVDRQWCLETIVDCLGETPSEDVFGSSIPVDGKMECAAVIGALAPLVSQPEAERLLEIALTHWNRHVQQAAVQSLTHQRLWDAPSLLNFSLHVLIAAARATCEQDAELEELPWNHRPSGSDLRHQRQARLAATDRSTWGSAPRVCRILCKRTIHRRREPACPQTQ</sequence>
<keyword evidence="3" id="KW-1185">Reference proteome</keyword>
<gene>
    <name evidence="2" type="ORF">ACFOW3_25160</name>
</gene>
<dbReference type="EMBL" id="JBHSAJ010000149">
    <property type="protein sequence ID" value="MFC3937916.1"/>
    <property type="molecule type" value="Genomic_DNA"/>
</dbReference>
<evidence type="ECO:0000313" key="2">
    <source>
        <dbReference type="EMBL" id="MFC3937916.1"/>
    </source>
</evidence>
<reference evidence="3" key="1">
    <citation type="journal article" date="2019" name="Int. J. Syst. Evol. Microbiol.">
        <title>The Global Catalogue of Microorganisms (GCM) 10K type strain sequencing project: providing services to taxonomists for standard genome sequencing and annotation.</title>
        <authorList>
            <consortium name="The Broad Institute Genomics Platform"/>
            <consortium name="The Broad Institute Genome Sequencing Center for Infectious Disease"/>
            <person name="Wu L."/>
            <person name="Ma J."/>
        </authorList>
    </citation>
    <scope>NUCLEOTIDE SEQUENCE [LARGE SCALE GENOMIC DNA]</scope>
    <source>
        <strain evidence="3">CCUG 2113</strain>
    </source>
</reference>
<proteinExistence type="predicted"/>
<dbReference type="Proteomes" id="UP001595693">
    <property type="component" value="Unassembled WGS sequence"/>
</dbReference>
<evidence type="ECO:0000259" key="1">
    <source>
        <dbReference type="Pfam" id="PF20703"/>
    </source>
</evidence>
<name>A0ABV8DH79_9BURK</name>
<organism evidence="2 3">
    <name type="scientific">Acidovorax facilis</name>
    <dbReference type="NCBI Taxonomy" id="12917"/>
    <lineage>
        <taxon>Bacteria</taxon>
        <taxon>Pseudomonadati</taxon>
        <taxon>Pseudomonadota</taxon>
        <taxon>Betaproteobacteria</taxon>
        <taxon>Burkholderiales</taxon>
        <taxon>Comamonadaceae</taxon>
        <taxon>Acidovorax</taxon>
    </lineage>
</organism>
<dbReference type="InterPro" id="IPR027417">
    <property type="entry name" value="P-loop_NTPase"/>
</dbReference>
<comment type="caution">
    <text evidence="2">The sequence shown here is derived from an EMBL/GenBank/DDBJ whole genome shotgun (WGS) entry which is preliminary data.</text>
</comment>
<protein>
    <recommendedName>
        <fullName evidence="1">Novel STAND NTPase 1 domain-containing protein</fullName>
    </recommendedName>
</protein>
<dbReference type="InterPro" id="IPR049052">
    <property type="entry name" value="nSTAND1"/>
</dbReference>
<dbReference type="SUPFAM" id="SSF52540">
    <property type="entry name" value="P-loop containing nucleoside triphosphate hydrolases"/>
    <property type="match status" value="1"/>
</dbReference>
<accession>A0ABV8DH79</accession>